<accession>A0A376L2P7</accession>
<dbReference type="GO" id="GO:0006355">
    <property type="term" value="P:regulation of DNA-templated transcription"/>
    <property type="evidence" value="ECO:0007669"/>
    <property type="project" value="InterPro"/>
</dbReference>
<proteinExistence type="predicted"/>
<dbReference type="InterPro" id="IPR006793">
    <property type="entry name" value="FaeA"/>
</dbReference>
<dbReference type="InterPro" id="IPR036388">
    <property type="entry name" value="WH-like_DNA-bd_sf"/>
</dbReference>
<organism evidence="3 4">
    <name type="scientific">Escherichia coli</name>
    <dbReference type="NCBI Taxonomy" id="562"/>
    <lineage>
        <taxon>Bacteria</taxon>
        <taxon>Pseudomonadati</taxon>
        <taxon>Pseudomonadota</taxon>
        <taxon>Gammaproteobacteria</taxon>
        <taxon>Enterobacterales</taxon>
        <taxon>Enterobacteriaceae</taxon>
        <taxon>Escherichia</taxon>
    </lineage>
</organism>
<evidence type="ECO:0000313" key="3">
    <source>
        <dbReference type="EMBL" id="STE89108.1"/>
    </source>
</evidence>
<protein>
    <submittedName>
        <fullName evidence="3">FaeA-like protein</fullName>
    </submittedName>
</protein>
<evidence type="ECO:0000256" key="1">
    <source>
        <dbReference type="ARBA" id="ARBA00023015"/>
    </source>
</evidence>
<dbReference type="Gene3D" id="1.10.10.10">
    <property type="entry name" value="Winged helix-like DNA-binding domain superfamily/Winged helix DNA-binding domain"/>
    <property type="match status" value="1"/>
</dbReference>
<dbReference type="AlphaFoldDB" id="A0A376L2P7"/>
<keyword evidence="2" id="KW-0804">Transcription</keyword>
<keyword evidence="1" id="KW-0805">Transcription regulation</keyword>
<gene>
    <name evidence="3" type="ORF">NCTC10418_06830</name>
</gene>
<sequence>MVELLKVKDVYKEIVEYMAYQKSSGTKEIFRTREVADAVGLTIYQTRLHLEALQSLDVVEKINSGKGVPGIWRIAVKDMPVPGERFTDENYRYGKGWS</sequence>
<evidence type="ECO:0000313" key="4">
    <source>
        <dbReference type="Proteomes" id="UP000255460"/>
    </source>
</evidence>
<dbReference type="EMBL" id="UFZQ01000001">
    <property type="protein sequence ID" value="STE89108.1"/>
    <property type="molecule type" value="Genomic_DNA"/>
</dbReference>
<reference evidence="3 4" key="1">
    <citation type="submission" date="2018-06" db="EMBL/GenBank/DDBJ databases">
        <authorList>
            <consortium name="Pathogen Informatics"/>
            <person name="Doyle S."/>
        </authorList>
    </citation>
    <scope>NUCLEOTIDE SEQUENCE [LARGE SCALE GENOMIC DNA]</scope>
    <source>
        <strain evidence="3 4">NCTC10418</strain>
    </source>
</reference>
<dbReference type="Proteomes" id="UP000255460">
    <property type="component" value="Unassembled WGS sequence"/>
</dbReference>
<name>A0A376L2P7_ECOLX</name>
<evidence type="ECO:0000256" key="2">
    <source>
        <dbReference type="ARBA" id="ARBA00023163"/>
    </source>
</evidence>
<dbReference type="Pfam" id="PF04703">
    <property type="entry name" value="FaeA"/>
    <property type="match status" value="1"/>
</dbReference>